<dbReference type="PANTHER" id="PTHR32089">
    <property type="entry name" value="METHYL-ACCEPTING CHEMOTAXIS PROTEIN MCPB"/>
    <property type="match status" value="1"/>
</dbReference>
<evidence type="ECO:0000256" key="2">
    <source>
        <dbReference type="SAM" id="Phobius"/>
    </source>
</evidence>
<dbReference type="EMBL" id="QGDO01000001">
    <property type="protein sequence ID" value="PWJ44917.1"/>
    <property type="molecule type" value="Genomic_DNA"/>
</dbReference>
<dbReference type="GO" id="GO:0007165">
    <property type="term" value="P:signal transduction"/>
    <property type="evidence" value="ECO:0007669"/>
    <property type="project" value="InterPro"/>
</dbReference>
<dbReference type="SUPFAM" id="SSF55781">
    <property type="entry name" value="GAF domain-like"/>
    <property type="match status" value="1"/>
</dbReference>
<proteinExistence type="predicted"/>
<dbReference type="InterPro" id="IPR003660">
    <property type="entry name" value="HAMP_dom"/>
</dbReference>
<feature type="transmembrane region" description="Helical" evidence="2">
    <location>
        <begin position="192"/>
        <end position="212"/>
    </location>
</feature>
<keyword evidence="2" id="KW-0812">Transmembrane</keyword>
<dbReference type="Proteomes" id="UP000245535">
    <property type="component" value="Unassembled WGS sequence"/>
</dbReference>
<name>A0A316A581_SEDFL</name>
<dbReference type="PANTHER" id="PTHR32089:SF112">
    <property type="entry name" value="LYSOZYME-LIKE PROTEIN-RELATED"/>
    <property type="match status" value="1"/>
</dbReference>
<feature type="domain" description="HAMP" evidence="3">
    <location>
        <begin position="214"/>
        <end position="266"/>
    </location>
</feature>
<keyword evidence="2" id="KW-1133">Transmembrane helix</keyword>
<dbReference type="PROSITE" id="PS50885">
    <property type="entry name" value="HAMP"/>
    <property type="match status" value="1"/>
</dbReference>
<dbReference type="Pfam" id="PF13185">
    <property type="entry name" value="GAF_2"/>
    <property type="match status" value="1"/>
</dbReference>
<protein>
    <submittedName>
        <fullName evidence="4">HAMP domain-containing protein</fullName>
    </submittedName>
</protein>
<organism evidence="4 5">
    <name type="scientific">Sediminitomix flava</name>
    <dbReference type="NCBI Taxonomy" id="379075"/>
    <lineage>
        <taxon>Bacteria</taxon>
        <taxon>Pseudomonadati</taxon>
        <taxon>Bacteroidota</taxon>
        <taxon>Cytophagia</taxon>
        <taxon>Cytophagales</taxon>
        <taxon>Flammeovirgaceae</taxon>
        <taxon>Sediminitomix</taxon>
    </lineage>
</organism>
<evidence type="ECO:0000313" key="5">
    <source>
        <dbReference type="Proteomes" id="UP000245535"/>
    </source>
</evidence>
<dbReference type="Gene3D" id="6.10.340.10">
    <property type="match status" value="1"/>
</dbReference>
<evidence type="ECO:0000256" key="1">
    <source>
        <dbReference type="SAM" id="Coils"/>
    </source>
</evidence>
<dbReference type="SUPFAM" id="SSF158472">
    <property type="entry name" value="HAMP domain-like"/>
    <property type="match status" value="1"/>
</dbReference>
<comment type="caution">
    <text evidence="4">The sequence shown here is derived from an EMBL/GenBank/DDBJ whole genome shotgun (WGS) entry which is preliminary data.</text>
</comment>
<dbReference type="GO" id="GO:0016020">
    <property type="term" value="C:membrane"/>
    <property type="evidence" value="ECO:0007669"/>
    <property type="project" value="InterPro"/>
</dbReference>
<feature type="coiled-coil region" evidence="1">
    <location>
        <begin position="503"/>
        <end position="541"/>
    </location>
</feature>
<keyword evidence="1" id="KW-0175">Coiled coil</keyword>
<keyword evidence="2" id="KW-0472">Membrane</keyword>
<keyword evidence="5" id="KW-1185">Reference proteome</keyword>
<sequence length="543" mass="62307">MGICIILTNLISLAIALHLTSSTDRVKIDLTQQAKTLSPKITYLCGIYIHGDSSQRFHIEKTIAEYDRIIQLIRFGGKVKDNDMKYSPPLESPFKEKAMEVADVWMAYKQDAYNIINNPSKIKTYTQPKEIDLNHLDMDSISLYQQKSITNPILLQSYTQLKDKSNHLLFLSDELSQMVLSQTHQTENRSQLLLYATASIICLAVLLLYFLIKRYILFPLDELMKNLKIISGGDYNHRIKKYGNNEVGQVVDAVSNVTEKIREVSSFVTEFSEGNMDVQMAHYDSNVALQKDSFVNAIVKSKNKLQKYISDNKLLQWKSEGKQRLQEMIKNNTEDMDELSKRLIRGITEYLDLPLGILYLINDTSLPIEEQKMVPKGAYAYNKLKLLDLSPDTYDGLISEVWQEHRTIHLKEVPVDYWQIKTGLGEAPPKAILIVPIKSDTTIGLLELGSFVPFTKEQIQFCEEIGESIGGNIIIYQSHLEAKRFQKELQQSRKCISSQNHEIGDLKDHIEFIQNKYENKINEQNSTITSLQKQLKESSHENE</sequence>
<dbReference type="CDD" id="cd06225">
    <property type="entry name" value="HAMP"/>
    <property type="match status" value="1"/>
</dbReference>
<accession>A0A316A581</accession>
<evidence type="ECO:0000313" key="4">
    <source>
        <dbReference type="EMBL" id="PWJ44917.1"/>
    </source>
</evidence>
<dbReference type="InterPro" id="IPR003018">
    <property type="entry name" value="GAF"/>
</dbReference>
<gene>
    <name evidence="4" type="ORF">BC781_1011306</name>
</gene>
<evidence type="ECO:0000259" key="3">
    <source>
        <dbReference type="PROSITE" id="PS50885"/>
    </source>
</evidence>
<dbReference type="SMART" id="SM00065">
    <property type="entry name" value="GAF"/>
    <property type="match status" value="1"/>
</dbReference>
<dbReference type="InterPro" id="IPR029016">
    <property type="entry name" value="GAF-like_dom_sf"/>
</dbReference>
<dbReference type="Gene3D" id="3.30.450.40">
    <property type="match status" value="1"/>
</dbReference>
<dbReference type="AlphaFoldDB" id="A0A316A581"/>
<reference evidence="4 5" key="1">
    <citation type="submission" date="2018-03" db="EMBL/GenBank/DDBJ databases">
        <title>Genomic Encyclopedia of Archaeal and Bacterial Type Strains, Phase II (KMG-II): from individual species to whole genera.</title>
        <authorList>
            <person name="Goeker M."/>
        </authorList>
    </citation>
    <scope>NUCLEOTIDE SEQUENCE [LARGE SCALE GENOMIC DNA]</scope>
    <source>
        <strain evidence="4 5">DSM 28229</strain>
    </source>
</reference>